<dbReference type="InterPro" id="IPR010724">
    <property type="entry name" value="RepA_N"/>
</dbReference>
<protein>
    <submittedName>
        <fullName evidence="2">Replication initiator protein A</fullName>
    </submittedName>
</protein>
<evidence type="ECO:0000259" key="1">
    <source>
        <dbReference type="Pfam" id="PF06970"/>
    </source>
</evidence>
<comment type="caution">
    <text evidence="2">The sequence shown here is derived from an EMBL/GenBank/DDBJ whole genome shotgun (WGS) entry which is preliminary data.</text>
</comment>
<sequence length="278" mass="32475">METTNKNNRFFTLETESRKQFFQVPKQFMNKNSKYYNMSSDSKLLYAILADRNSLSISNGWIDEDNRVYFIATIENLMELTGWGNQKVVKQLKELRKFDLLISEKKGQGNPSWHYLLQIEVEKDLEEQSYQQKCENHISRNVEITSLEMLKSHCNNTNINNTEFNNISSSSKEDEEEVKKLLEICQLQEFKLSKKDIKALLVVYSFDKIAKAIITAGSTDSTIKNYKGYLVSVLNDMEKVKKVDINLNNKDSKKSNANFTQREQDMNELEKQLLGWEE</sequence>
<reference evidence="2 3" key="1">
    <citation type="submission" date="2020-12" db="EMBL/GenBank/DDBJ databases">
        <title>Comparative genomics of Clostridium perfringens reveals patterns of host-associated phylogenetic clades and virulence factors.</title>
        <authorList>
            <person name="Smith A.H."/>
            <person name="Geier R."/>
        </authorList>
    </citation>
    <scope>NUCLEOTIDE SEQUENCE [LARGE SCALE GENOMIC DNA]</scope>
    <source>
        <strain evidence="2 3">CHD15829P</strain>
    </source>
</reference>
<evidence type="ECO:0000313" key="3">
    <source>
        <dbReference type="Proteomes" id="UP000668358"/>
    </source>
</evidence>
<organism evidence="2 3">
    <name type="scientific">Clostridium perfringens</name>
    <dbReference type="NCBI Taxonomy" id="1502"/>
    <lineage>
        <taxon>Bacteria</taxon>
        <taxon>Bacillati</taxon>
        <taxon>Bacillota</taxon>
        <taxon>Clostridia</taxon>
        <taxon>Eubacteriales</taxon>
        <taxon>Clostridiaceae</taxon>
        <taxon>Clostridium</taxon>
    </lineage>
</organism>
<feature type="domain" description="Replication initiator A N-terminal" evidence="1">
    <location>
        <begin position="20"/>
        <end position="95"/>
    </location>
</feature>
<dbReference type="AlphaFoldDB" id="A0ABD4PXS5"/>
<gene>
    <name evidence="2" type="ORF">JJB78_15775</name>
</gene>
<dbReference type="EMBL" id="JAENRE010000012">
    <property type="protein sequence ID" value="MBO3417937.1"/>
    <property type="molecule type" value="Genomic_DNA"/>
</dbReference>
<accession>A0ABD4PXS5</accession>
<dbReference type="Proteomes" id="UP000668358">
    <property type="component" value="Unassembled WGS sequence"/>
</dbReference>
<proteinExistence type="predicted"/>
<evidence type="ECO:0000313" key="2">
    <source>
        <dbReference type="EMBL" id="MBO3417937.1"/>
    </source>
</evidence>
<dbReference type="RefSeq" id="WP_164789310.1">
    <property type="nucleotide sequence ID" value="NZ_JAALMR010000051.1"/>
</dbReference>
<dbReference type="Pfam" id="PF06970">
    <property type="entry name" value="RepA_N"/>
    <property type="match status" value="1"/>
</dbReference>
<name>A0ABD4PXS5_CLOPF</name>